<evidence type="ECO:0000313" key="2">
    <source>
        <dbReference type="EnsemblPlants" id="PNT78165"/>
    </source>
</evidence>
<gene>
    <name evidence="1" type="ORF">BRADI_1g74691v3</name>
</gene>
<dbReference type="AlphaFoldDB" id="A0A2K2DV60"/>
<dbReference type="PANTHER" id="PTHR34223">
    <property type="entry name" value="OS11G0201299 PROTEIN"/>
    <property type="match status" value="1"/>
</dbReference>
<evidence type="ECO:0000313" key="3">
    <source>
        <dbReference type="Proteomes" id="UP000008810"/>
    </source>
</evidence>
<dbReference type="PANTHER" id="PTHR34223:SF22">
    <property type="entry name" value="OS11G0208300 PROTEIN"/>
    <property type="match status" value="1"/>
</dbReference>
<feature type="non-terminal residue" evidence="1">
    <location>
        <position position="1"/>
    </location>
</feature>
<dbReference type="FunCoup" id="A0A2K2DV60">
    <property type="interactions" value="303"/>
</dbReference>
<evidence type="ECO:0008006" key="4">
    <source>
        <dbReference type="Google" id="ProtNLM"/>
    </source>
</evidence>
<name>A0A2K2DV60_BRADI</name>
<dbReference type="OrthoDB" id="683255at2759"/>
<proteinExistence type="predicted"/>
<reference evidence="2" key="3">
    <citation type="submission" date="2018-08" db="UniProtKB">
        <authorList>
            <consortium name="EnsemblPlants"/>
        </authorList>
    </citation>
    <scope>IDENTIFICATION</scope>
    <source>
        <strain evidence="2">cv. Bd21</strain>
    </source>
</reference>
<dbReference type="Proteomes" id="UP000008810">
    <property type="component" value="Chromosome 1"/>
</dbReference>
<organism evidence="1">
    <name type="scientific">Brachypodium distachyon</name>
    <name type="common">Purple false brome</name>
    <name type="synonym">Trachynia distachya</name>
    <dbReference type="NCBI Taxonomy" id="15368"/>
    <lineage>
        <taxon>Eukaryota</taxon>
        <taxon>Viridiplantae</taxon>
        <taxon>Streptophyta</taxon>
        <taxon>Embryophyta</taxon>
        <taxon>Tracheophyta</taxon>
        <taxon>Spermatophyta</taxon>
        <taxon>Magnoliopsida</taxon>
        <taxon>Liliopsida</taxon>
        <taxon>Poales</taxon>
        <taxon>Poaceae</taxon>
        <taxon>BOP clade</taxon>
        <taxon>Pooideae</taxon>
        <taxon>Stipodae</taxon>
        <taxon>Brachypodieae</taxon>
        <taxon>Brachypodium</taxon>
    </lineage>
</organism>
<reference evidence="1 2" key="1">
    <citation type="journal article" date="2010" name="Nature">
        <title>Genome sequencing and analysis of the model grass Brachypodium distachyon.</title>
        <authorList>
            <consortium name="International Brachypodium Initiative"/>
        </authorList>
    </citation>
    <scope>NUCLEOTIDE SEQUENCE [LARGE SCALE GENOMIC DNA]</scope>
    <source>
        <strain evidence="1 2">Bd21</strain>
    </source>
</reference>
<reference evidence="1" key="2">
    <citation type="submission" date="2017-06" db="EMBL/GenBank/DDBJ databases">
        <title>WGS assembly of Brachypodium distachyon.</title>
        <authorList>
            <consortium name="The International Brachypodium Initiative"/>
            <person name="Lucas S."/>
            <person name="Harmon-Smith M."/>
            <person name="Lail K."/>
            <person name="Tice H."/>
            <person name="Grimwood J."/>
            <person name="Bruce D."/>
            <person name="Barry K."/>
            <person name="Shu S."/>
            <person name="Lindquist E."/>
            <person name="Wang M."/>
            <person name="Pitluck S."/>
            <person name="Vogel J.P."/>
            <person name="Garvin D.F."/>
            <person name="Mockler T.C."/>
            <person name="Schmutz J."/>
            <person name="Rokhsar D."/>
            <person name="Bevan M.W."/>
        </authorList>
    </citation>
    <scope>NUCLEOTIDE SEQUENCE</scope>
    <source>
        <strain evidence="1">Bd21</strain>
    </source>
</reference>
<dbReference type="InParanoid" id="A0A2K2DV60"/>
<dbReference type="Gramene" id="PNT78165">
    <property type="protein sequence ID" value="PNT78165"/>
    <property type="gene ID" value="BRADI_1g74691v3"/>
</dbReference>
<protein>
    <recommendedName>
        <fullName evidence="4">FBD domain-containing protein</fullName>
    </recommendedName>
</protein>
<evidence type="ECO:0000313" key="1">
    <source>
        <dbReference type="EMBL" id="PNT78165.1"/>
    </source>
</evidence>
<dbReference type="EnsemblPlants" id="PNT78165">
    <property type="protein sequence ID" value="PNT78165"/>
    <property type="gene ID" value="BRADI_1g74691v3"/>
</dbReference>
<dbReference type="EMBL" id="CM000880">
    <property type="protein sequence ID" value="PNT78165.1"/>
    <property type="molecule type" value="Genomic_DNA"/>
</dbReference>
<accession>A0A2K2DV60</accession>
<dbReference type="InterPro" id="IPR053197">
    <property type="entry name" value="F-box_SCFL_complex_component"/>
</dbReference>
<sequence>VVRTCVLARRWRGVWRSVPALRFTGVEGWGSADRFVQFVDHLLHLRCAGGGAGALLDYCDFDFDSDGFMRLPANERHASHWIWQALPLVRVLRVRVVEFGQEPSPLSELHLVSQHLARIELVGLSMDRCHVFVTRLLSPSLKHLRLVRCYSSDYTRILISLPCLVSLELIECQGKVPLLGSLPSLATTIVELDGDCSDRCSEHRFDGCDDCDGCRDYYEPGDDLNNCVFLKGLSEATDLELSAFADVIVFNRDLQWCPTFTKLKTLLLNDWCLAADHNALICFLQHSPVLEKLTLQLSKVSPYLVETGGIYKPLGHSVASDCLQIVEIKCANVDRRVHKILKILTTYGIRLDQINIQHTNRISGFGCFKFVCTGFS</sequence>
<keyword evidence="3" id="KW-1185">Reference proteome</keyword>